<evidence type="ECO:0000256" key="7">
    <source>
        <dbReference type="SAM" id="Phobius"/>
    </source>
</evidence>
<keyword evidence="6 7" id="KW-0472">Membrane</keyword>
<feature type="transmembrane region" description="Helical" evidence="7">
    <location>
        <begin position="103"/>
        <end position="122"/>
    </location>
</feature>
<dbReference type="PANTHER" id="PTHR42920:SF5">
    <property type="entry name" value="EAMA DOMAIN-CONTAINING PROTEIN"/>
    <property type="match status" value="1"/>
</dbReference>
<dbReference type="GO" id="GO:0005886">
    <property type="term" value="C:plasma membrane"/>
    <property type="evidence" value="ECO:0007669"/>
    <property type="project" value="UniProtKB-SubCell"/>
</dbReference>
<dbReference type="InterPro" id="IPR037185">
    <property type="entry name" value="EmrE-like"/>
</dbReference>
<proteinExistence type="inferred from homology"/>
<dbReference type="PANTHER" id="PTHR42920">
    <property type="entry name" value="OS03G0707200 PROTEIN-RELATED"/>
    <property type="match status" value="1"/>
</dbReference>
<dbReference type="Pfam" id="PF00892">
    <property type="entry name" value="EamA"/>
    <property type="match status" value="2"/>
</dbReference>
<evidence type="ECO:0000313" key="9">
    <source>
        <dbReference type="EMBL" id="MSR93255.1"/>
    </source>
</evidence>
<dbReference type="InterPro" id="IPR051258">
    <property type="entry name" value="Diverse_Substrate_Transporter"/>
</dbReference>
<keyword evidence="10" id="KW-1185">Reference proteome</keyword>
<evidence type="ECO:0000256" key="3">
    <source>
        <dbReference type="ARBA" id="ARBA00022475"/>
    </source>
</evidence>
<feature type="transmembrane region" description="Helical" evidence="7">
    <location>
        <begin position="129"/>
        <end position="150"/>
    </location>
</feature>
<sequence length="303" mass="33097">MKMKNAVLLLLTSFIWGTAFVAQSLGMDYMGPFVFNGLRNIIAGVALLPVIWLLPRILKEEKKKASEKSGKDLVLGGLLCGLCLFAGSSLQQVGIQYTTVGKAGFIVTFYIVLVPLFGIFLGKKMGWKIWMSVGIALAGLYFLCLTETLTIGFGEFLTFLSAVVFSFHILVVDHFAPKVDGTKLACVQFFFCGLICVIPSVLFESFQLSMLKEGLIPLLYAAILSSGVGFTLQIVGQKDMNPAIASLILSLEATFSVLAGWVILGERLTAREKLGCLLMFGAILLVQLPEPKKVLRQEEQYDS</sequence>
<feature type="transmembrane region" description="Helical" evidence="7">
    <location>
        <begin position="243"/>
        <end position="264"/>
    </location>
</feature>
<reference evidence="9 10" key="1">
    <citation type="submission" date="2019-08" db="EMBL/GenBank/DDBJ databases">
        <title>In-depth cultivation of the pig gut microbiome towards novel bacterial diversity and tailored functional studies.</title>
        <authorList>
            <person name="Wylensek D."/>
            <person name="Hitch T.C.A."/>
            <person name="Clavel T."/>
        </authorList>
    </citation>
    <scope>NUCLEOTIDE SEQUENCE [LARGE SCALE GENOMIC DNA]</scope>
    <source>
        <strain evidence="9 10">68-1-5</strain>
    </source>
</reference>
<feature type="transmembrane region" description="Helical" evidence="7">
    <location>
        <begin position="37"/>
        <end position="54"/>
    </location>
</feature>
<dbReference type="Proteomes" id="UP000434409">
    <property type="component" value="Unassembled WGS sequence"/>
</dbReference>
<evidence type="ECO:0000256" key="1">
    <source>
        <dbReference type="ARBA" id="ARBA00004651"/>
    </source>
</evidence>
<name>A0A6N7UY31_9FIRM</name>
<keyword evidence="4 7" id="KW-0812">Transmembrane</keyword>
<evidence type="ECO:0000259" key="8">
    <source>
        <dbReference type="Pfam" id="PF00892"/>
    </source>
</evidence>
<comment type="subcellular location">
    <subcellularLocation>
        <location evidence="1">Cell membrane</location>
        <topology evidence="1">Multi-pass membrane protein</topology>
    </subcellularLocation>
</comment>
<dbReference type="Gene3D" id="1.10.3730.20">
    <property type="match status" value="1"/>
</dbReference>
<keyword evidence="5 7" id="KW-1133">Transmembrane helix</keyword>
<evidence type="ECO:0000256" key="4">
    <source>
        <dbReference type="ARBA" id="ARBA00022692"/>
    </source>
</evidence>
<evidence type="ECO:0000313" key="10">
    <source>
        <dbReference type="Proteomes" id="UP000434409"/>
    </source>
</evidence>
<organism evidence="9 10">
    <name type="scientific">Suipraeoptans intestinalis</name>
    <dbReference type="NCBI Taxonomy" id="2606628"/>
    <lineage>
        <taxon>Bacteria</taxon>
        <taxon>Bacillati</taxon>
        <taxon>Bacillota</taxon>
        <taxon>Clostridia</taxon>
        <taxon>Lachnospirales</taxon>
        <taxon>Lachnospiraceae</taxon>
        <taxon>Suipraeoptans</taxon>
    </lineage>
</organism>
<dbReference type="EMBL" id="VULY01000018">
    <property type="protein sequence ID" value="MSR93255.1"/>
    <property type="molecule type" value="Genomic_DNA"/>
</dbReference>
<gene>
    <name evidence="9" type="ORF">FYJ34_02965</name>
</gene>
<evidence type="ECO:0000256" key="6">
    <source>
        <dbReference type="ARBA" id="ARBA00023136"/>
    </source>
</evidence>
<comment type="caution">
    <text evidence="9">The sequence shown here is derived from an EMBL/GenBank/DDBJ whole genome shotgun (WGS) entry which is preliminary data.</text>
</comment>
<feature type="transmembrane region" description="Helical" evidence="7">
    <location>
        <begin position="156"/>
        <end position="172"/>
    </location>
</feature>
<protein>
    <submittedName>
        <fullName evidence="9">DMT family transporter</fullName>
    </submittedName>
</protein>
<keyword evidence="3" id="KW-1003">Cell membrane</keyword>
<dbReference type="SUPFAM" id="SSF103481">
    <property type="entry name" value="Multidrug resistance efflux transporter EmrE"/>
    <property type="match status" value="2"/>
</dbReference>
<dbReference type="RefSeq" id="WP_154476115.1">
    <property type="nucleotide sequence ID" value="NZ_JAQYBV010000007.1"/>
</dbReference>
<dbReference type="AlphaFoldDB" id="A0A6N7UY31"/>
<feature type="transmembrane region" description="Helical" evidence="7">
    <location>
        <begin position="74"/>
        <end position="91"/>
    </location>
</feature>
<dbReference type="InterPro" id="IPR000620">
    <property type="entry name" value="EamA_dom"/>
</dbReference>
<feature type="transmembrane region" description="Helical" evidence="7">
    <location>
        <begin position="215"/>
        <end position="236"/>
    </location>
</feature>
<accession>A0A6N7UY31</accession>
<feature type="domain" description="EamA" evidence="8">
    <location>
        <begin position="153"/>
        <end position="286"/>
    </location>
</feature>
<comment type="similarity">
    <text evidence="2">Belongs to the EamA transporter family.</text>
</comment>
<feature type="domain" description="EamA" evidence="8">
    <location>
        <begin position="6"/>
        <end position="143"/>
    </location>
</feature>
<evidence type="ECO:0000256" key="5">
    <source>
        <dbReference type="ARBA" id="ARBA00022989"/>
    </source>
</evidence>
<evidence type="ECO:0000256" key="2">
    <source>
        <dbReference type="ARBA" id="ARBA00007362"/>
    </source>
</evidence>
<feature type="transmembrane region" description="Helical" evidence="7">
    <location>
        <begin position="184"/>
        <end position="203"/>
    </location>
</feature>